<keyword evidence="3 8" id="KW-0489">Methyltransferase</keyword>
<evidence type="ECO:0000256" key="1">
    <source>
        <dbReference type="ARBA" id="ARBA00005369"/>
    </source>
</evidence>
<dbReference type="Proteomes" id="UP000070578">
    <property type="component" value="Unassembled WGS sequence"/>
</dbReference>
<evidence type="ECO:0000256" key="2">
    <source>
        <dbReference type="ARBA" id="ARBA00013346"/>
    </source>
</evidence>
<evidence type="ECO:0000259" key="7">
    <source>
        <dbReference type="SMART" id="SM00650"/>
    </source>
</evidence>
<dbReference type="SUPFAM" id="SSF53335">
    <property type="entry name" value="S-adenosyl-L-methionine-dependent methyltransferases"/>
    <property type="match status" value="1"/>
</dbReference>
<comment type="similarity">
    <text evidence="1">Belongs to the methyltransferase superfamily. L-isoaspartyl/D-aspartyl protein methyltransferase family.</text>
</comment>
<comment type="caution">
    <text evidence="8">The sequence shown here is derived from an EMBL/GenBank/DDBJ whole genome shotgun (WGS) entry which is preliminary data.</text>
</comment>
<dbReference type="GO" id="GO:0004719">
    <property type="term" value="F:protein-L-isoaspartate (D-aspartate) O-methyltransferase activity"/>
    <property type="evidence" value="ECO:0007669"/>
    <property type="project" value="InterPro"/>
</dbReference>
<dbReference type="Gene3D" id="3.40.50.150">
    <property type="entry name" value="Vaccinia Virus protein VP39"/>
    <property type="match status" value="1"/>
</dbReference>
<dbReference type="EMBL" id="LSLI01000043">
    <property type="protein sequence ID" value="KXS32057.1"/>
    <property type="molecule type" value="Genomic_DNA"/>
</dbReference>
<evidence type="ECO:0000256" key="4">
    <source>
        <dbReference type="ARBA" id="ARBA00022679"/>
    </source>
</evidence>
<dbReference type="InterPro" id="IPR020598">
    <property type="entry name" value="rRNA_Ade_methylase_Trfase_N"/>
</dbReference>
<name>A0A139BST9_9PROT</name>
<dbReference type="SMART" id="SM00650">
    <property type="entry name" value="rADc"/>
    <property type="match status" value="1"/>
</dbReference>
<dbReference type="GO" id="GO:0005737">
    <property type="term" value="C:cytoplasm"/>
    <property type="evidence" value="ECO:0007669"/>
    <property type="project" value="TreeGrafter"/>
</dbReference>
<dbReference type="AlphaFoldDB" id="A0A139BST9"/>
<dbReference type="Pfam" id="PF01135">
    <property type="entry name" value="PCMT"/>
    <property type="match status" value="1"/>
</dbReference>
<evidence type="ECO:0000256" key="3">
    <source>
        <dbReference type="ARBA" id="ARBA00022603"/>
    </source>
</evidence>
<protein>
    <recommendedName>
        <fullName evidence="2">Protein-L-isoaspartate O-methyltransferase</fullName>
    </recommendedName>
    <alternativeName>
        <fullName evidence="6">Protein L-isoaspartyl methyltransferase</fullName>
    </alternativeName>
</protein>
<dbReference type="PANTHER" id="PTHR11579:SF18">
    <property type="entry name" value="PROTEIN-L-ISOASPARTATE O-METHYLTRANSFERASE"/>
    <property type="match status" value="1"/>
</dbReference>
<dbReference type="InterPro" id="IPR029063">
    <property type="entry name" value="SAM-dependent_MTases_sf"/>
</dbReference>
<evidence type="ECO:0000313" key="9">
    <source>
        <dbReference type="Proteomes" id="UP000070578"/>
    </source>
</evidence>
<gene>
    <name evidence="8" type="ORF">AWT59_1797</name>
</gene>
<proteinExistence type="inferred from homology"/>
<evidence type="ECO:0000313" key="8">
    <source>
        <dbReference type="EMBL" id="KXS32057.1"/>
    </source>
</evidence>
<keyword evidence="5" id="KW-0949">S-adenosyl-L-methionine</keyword>
<reference evidence="8 9" key="1">
    <citation type="submission" date="2016-02" db="EMBL/GenBank/DDBJ databases">
        <authorList>
            <person name="Wen L."/>
            <person name="He K."/>
            <person name="Yang H."/>
        </authorList>
    </citation>
    <scope>NUCLEOTIDE SEQUENCE [LARGE SCALE GENOMIC DNA]</scope>
    <source>
        <strain evidence="8">ShG14-8</strain>
    </source>
</reference>
<organism evidence="8 9">
    <name type="scientific">Candidatus Gallionella acididurans</name>
    <dbReference type="NCBI Taxonomy" id="1796491"/>
    <lineage>
        <taxon>Bacteria</taxon>
        <taxon>Pseudomonadati</taxon>
        <taxon>Pseudomonadota</taxon>
        <taxon>Betaproteobacteria</taxon>
        <taxon>Nitrosomonadales</taxon>
        <taxon>Gallionellaceae</taxon>
        <taxon>Gallionella</taxon>
    </lineage>
</organism>
<dbReference type="PANTHER" id="PTHR11579">
    <property type="entry name" value="PROTEIN-L-ISOASPARTATE O-METHYLTRANSFERASE"/>
    <property type="match status" value="1"/>
</dbReference>
<dbReference type="InterPro" id="IPR000682">
    <property type="entry name" value="PCMT"/>
</dbReference>
<evidence type="ECO:0000256" key="6">
    <source>
        <dbReference type="ARBA" id="ARBA00030757"/>
    </source>
</evidence>
<dbReference type="CDD" id="cd02440">
    <property type="entry name" value="AdoMet_MTases"/>
    <property type="match status" value="1"/>
</dbReference>
<keyword evidence="4 8" id="KW-0808">Transferase</keyword>
<reference evidence="8 9" key="2">
    <citation type="submission" date="2016-03" db="EMBL/GenBank/DDBJ databases">
        <title>New uncultured bacterium of the family Gallionellaceae from acid mine drainage: description and reconstruction of genome based on metagenomic analysis of microbial community.</title>
        <authorList>
            <person name="Kadnikov V."/>
            <person name="Ivasenko D."/>
            <person name="Beletsky A."/>
            <person name="Mardanov A."/>
            <person name="Danilova E."/>
            <person name="Pimenov N."/>
            <person name="Karnachuk O."/>
            <person name="Ravin N."/>
        </authorList>
    </citation>
    <scope>NUCLEOTIDE SEQUENCE [LARGE SCALE GENOMIC DNA]</scope>
    <source>
        <strain evidence="8">ShG14-8</strain>
    </source>
</reference>
<evidence type="ECO:0000256" key="5">
    <source>
        <dbReference type="ARBA" id="ARBA00022691"/>
    </source>
</evidence>
<dbReference type="GO" id="GO:0000179">
    <property type="term" value="F:rRNA (adenine-N6,N6-)-dimethyltransferase activity"/>
    <property type="evidence" value="ECO:0007669"/>
    <property type="project" value="InterPro"/>
</dbReference>
<feature type="domain" description="Ribosomal RNA adenine methylase transferase N-terminal" evidence="7">
    <location>
        <begin position="66"/>
        <end position="190"/>
    </location>
</feature>
<sequence>MLDMEQARFNMIEQQIRPCEVLEGRILELLQHVRREHYVPKEKREMAFMDTEIPLGYGAFMWQPKLEARTVQELHLTRNDKVLEVGTGSGYLTALLASLAGHVTSVEIVPELSARAGQILKTYHHNNITLEIGDAARGWGGGASYDAIVLTGSTPVLPTMFQHSLNIGGRLFAIVGDAPAMEVKLITRLATDIYETVNIMETSVAPLINALQPNRFVF</sequence>
<accession>A0A139BST9</accession>
<dbReference type="PATRIC" id="fig|1796491.3.peg.1965"/>